<comment type="caution">
    <text evidence="3">The sequence shown here is derived from an EMBL/GenBank/DDBJ whole genome shotgun (WGS) entry which is preliminary data.</text>
</comment>
<evidence type="ECO:0000313" key="4">
    <source>
        <dbReference type="Proteomes" id="UP000279673"/>
    </source>
</evidence>
<dbReference type="GO" id="GO:0005737">
    <property type="term" value="C:cytoplasm"/>
    <property type="evidence" value="ECO:0007669"/>
    <property type="project" value="TreeGrafter"/>
</dbReference>
<dbReference type="AlphaFoldDB" id="A0A421BVP0"/>
<dbReference type="EMBL" id="RCHI01000002">
    <property type="protein sequence ID" value="RLL72360.1"/>
    <property type="molecule type" value="Genomic_DNA"/>
</dbReference>
<dbReference type="PANTHER" id="PTHR13847:SF289">
    <property type="entry name" value="GLYCINE OXIDASE"/>
    <property type="match status" value="1"/>
</dbReference>
<dbReference type="PANTHER" id="PTHR13847">
    <property type="entry name" value="SARCOSINE DEHYDROGENASE-RELATED"/>
    <property type="match status" value="1"/>
</dbReference>
<feature type="domain" description="FAD dependent oxidoreductase" evidence="2">
    <location>
        <begin position="4"/>
        <end position="391"/>
    </location>
</feature>
<evidence type="ECO:0000259" key="2">
    <source>
        <dbReference type="Pfam" id="PF01266"/>
    </source>
</evidence>
<dbReference type="Gene3D" id="3.30.9.10">
    <property type="entry name" value="D-Amino Acid Oxidase, subunit A, domain 2"/>
    <property type="match status" value="1"/>
</dbReference>
<keyword evidence="1" id="KW-0560">Oxidoreductase</keyword>
<dbReference type="Proteomes" id="UP000279673">
    <property type="component" value="Unassembled WGS sequence"/>
</dbReference>
<evidence type="ECO:0000313" key="3">
    <source>
        <dbReference type="EMBL" id="RLL72360.1"/>
    </source>
</evidence>
<dbReference type="Gene3D" id="3.50.50.60">
    <property type="entry name" value="FAD/NAD(P)-binding domain"/>
    <property type="match status" value="2"/>
</dbReference>
<organism evidence="3 4">
    <name type="scientific">Paenirhodobacter hankyongi</name>
    <dbReference type="NCBI Taxonomy" id="2294033"/>
    <lineage>
        <taxon>Bacteria</taxon>
        <taxon>Pseudomonadati</taxon>
        <taxon>Pseudomonadota</taxon>
        <taxon>Alphaproteobacteria</taxon>
        <taxon>Rhodobacterales</taxon>
        <taxon>Rhodobacter group</taxon>
        <taxon>Paenirhodobacter</taxon>
    </lineage>
</organism>
<keyword evidence="4" id="KW-1185">Reference proteome</keyword>
<name>A0A421BVP0_9RHOB</name>
<dbReference type="SUPFAM" id="SSF51905">
    <property type="entry name" value="FAD/NAD(P)-binding domain"/>
    <property type="match status" value="1"/>
</dbReference>
<accession>A0A421BVP0</accession>
<dbReference type="Pfam" id="PF01266">
    <property type="entry name" value="DAO"/>
    <property type="match status" value="1"/>
</dbReference>
<dbReference type="GO" id="GO:0016491">
    <property type="term" value="F:oxidoreductase activity"/>
    <property type="evidence" value="ECO:0007669"/>
    <property type="project" value="UniProtKB-KW"/>
</dbReference>
<reference evidence="3 4" key="1">
    <citation type="submission" date="2018-10" db="EMBL/GenBank/DDBJ databases">
        <title>Rhodobacter sp . BO-81.</title>
        <authorList>
            <person name="Im W.T."/>
        </authorList>
    </citation>
    <scope>NUCLEOTIDE SEQUENCE [LARGE SCALE GENOMIC DNA]</scope>
    <source>
        <strain evidence="3 4">BO-81</strain>
    </source>
</reference>
<dbReference type="RefSeq" id="WP_121530708.1">
    <property type="nucleotide sequence ID" value="NZ_RCHI01000002.1"/>
</dbReference>
<gene>
    <name evidence="3" type="ORF">DYS74_02825</name>
</gene>
<sequence>MAQIIVLGAGMVGAGAALALQAHGHDVTLVDRRGPGEETSFGNAGFIQAEAVEPYPIPRDLRTLVAYAAGRTNDIVYAPGALPKMAPGLWSYFRNSAPARHRQISAIYARLTQRATADHQPLIAASGQDALIRRTGYGQVYRDPRALERAARGAERLQRDYGTASEVLDGPALARAEPALKTAVPGALFWHDCWTCADPGGLTAAYAALLVRRGGRFLTGDALSLAQSGAGWSVATKAGRIDAERVVVALGPWAPDLLARFGYRVAMLWKRGYHGHFDSPAALNRPLIDDANGVVMTPTRFGLRLATGAALVDRKAPADPVQLRRGAAAVADLIELGPRVEEPQWFGHRPCLPDMLPLLGEAPRHKGLWLDFGHGHQGFTLGPTTGLLLAEAMEGRRDALLDALAPAARPSVLR</sequence>
<evidence type="ECO:0000256" key="1">
    <source>
        <dbReference type="ARBA" id="ARBA00023002"/>
    </source>
</evidence>
<protein>
    <submittedName>
        <fullName evidence="3">FAD-binding oxidoreductase</fullName>
    </submittedName>
</protein>
<dbReference type="InterPro" id="IPR036188">
    <property type="entry name" value="FAD/NAD-bd_sf"/>
</dbReference>
<proteinExistence type="predicted"/>
<dbReference type="InterPro" id="IPR006076">
    <property type="entry name" value="FAD-dep_OxRdtase"/>
</dbReference>